<gene>
    <name evidence="6" type="ORF">AWRI3580_g2466</name>
</gene>
<dbReference type="STRING" id="29833.A0A1E5RJU9"/>
<name>A0A1E5RJU9_HANUV</name>
<keyword evidence="7" id="KW-1185">Reference proteome</keyword>
<protein>
    <submittedName>
        <fullName evidence="6">SEH-associated protein 4</fullName>
    </submittedName>
</protein>
<dbReference type="InterPro" id="IPR031488">
    <property type="entry name" value="Zn_ribbon_mio"/>
</dbReference>
<proteinExistence type="inferred from homology"/>
<dbReference type="Gene3D" id="2.130.10.10">
    <property type="entry name" value="YVTN repeat-like/Quinoprotein amine dehydrogenase"/>
    <property type="match status" value="1"/>
</dbReference>
<organism evidence="6 7">
    <name type="scientific">Hanseniaspora uvarum</name>
    <name type="common">Yeast</name>
    <name type="synonym">Kloeckera apiculata</name>
    <dbReference type="NCBI Taxonomy" id="29833"/>
    <lineage>
        <taxon>Eukaryota</taxon>
        <taxon>Fungi</taxon>
        <taxon>Dikarya</taxon>
        <taxon>Ascomycota</taxon>
        <taxon>Saccharomycotina</taxon>
        <taxon>Saccharomycetes</taxon>
        <taxon>Saccharomycodales</taxon>
        <taxon>Saccharomycodaceae</taxon>
        <taxon>Hanseniaspora</taxon>
    </lineage>
</organism>
<accession>A0A1E5RJU9</accession>
<dbReference type="InterPro" id="IPR036322">
    <property type="entry name" value="WD40_repeat_dom_sf"/>
</dbReference>
<evidence type="ECO:0000256" key="1">
    <source>
        <dbReference type="ARBA" id="ARBA00009713"/>
    </source>
</evidence>
<keyword evidence="3" id="KW-0677">Repeat</keyword>
<dbReference type="VEuPathDB" id="FungiDB:AWRI3580_g2466"/>
<dbReference type="GO" id="GO:1904263">
    <property type="term" value="P:positive regulation of TORC1 signaling"/>
    <property type="evidence" value="ECO:0007669"/>
    <property type="project" value="TreeGrafter"/>
</dbReference>
<feature type="domain" description="GATOR2 complex protein MIO zinc-ribbon like" evidence="4">
    <location>
        <begin position="941"/>
        <end position="1034"/>
    </location>
</feature>
<sequence length="1035" mass="118830">MPVIRQVLGWSDAADDFMYYISTNPTRDEFAFHKVVLEADDDDVNSLSTLNTLKDFGIITCMDYSLLNEFQCGIGEKDGSVKIFNCMQKKNDVSHLNVDEFDDIYTNKLRKNSLLNSKPDLNENIGDRFAVRSKHPRPVNTLSFGQGNFQNLVAMGLDAHKTNPSLQIWDINYQSSADGFVNNNFEYFPNESIVSSEFIEDNNLLVSSNKLLREIDLRTGKSSFHVPTTGGNEIKVNPFNHNIFATYSESGTSFIWDRRKMKSNNKEITPLLMFNKKATFSQNSASNLISPLNTGNSNLSNNYKKFNHLSFRWSTVKQEEFSTLNNSETIKRWKMAFKPSQNPEHNTYESLFVSSVNSLSLPFDKVVTFDYIPRINNKTTFLCMRTSGTLYRASVGSSVDKVRFNSENDIVTSDYDKVEMNMLQLEKKETLLKYDVDKFYDSDGEEEEEEDEDYESINTEAFMDPNDVLENDISLVMRERALLEYGLDPVITVKILDALRIDKKGIYNHISNQKLAEIRNTWRWIVIAKQLENNTITSTNNLDLGFEGCYGIWNILEEEEVRENRNLQKFSNDELLTEMDMIIKKHQNLLGFGYPLQSRLVTSVSNKGAFKKMIQRKLCMIVSGWDLSNKDVELKYKAIMNLGQYERAAAWAVFFGDIEKCVEILSSSRKERLQLIAAAVAGYSTNMSNSGNNAWREQCRKMGMNLENPYLRAIFTYISDNDWYEIINDPSISIRERLGIALRFLNDKDLTVFLSQMKNTVVSQGQLEGLVFTGITPLGFDLLENYMNKTSDVQTAACIAIYGSPRYFKDYRAEKWADIYKNLLKSWTFFSIKCKFDILRIRVSKNSNGQLTVEQPKRQVSIQCMNCKKLTHIVEQKDLIKPVMSSNKLSMKYSHKIYEDESSSVRKFNSIKNMYFEENDIEKKIEAMGLVDDSDLNNPGSEKYSCQSCGSLYPRCAICLLPLGISNLPIVINGIDTENANDVDNEVLRKRHLKYNEWFQFCLDCNHCMHVGHAEEWFDLNDVCPVPGCPCVCKV</sequence>
<evidence type="ECO:0000313" key="7">
    <source>
        <dbReference type="Proteomes" id="UP000095358"/>
    </source>
</evidence>
<dbReference type="InterPro" id="IPR037593">
    <property type="entry name" value="MIOS/Sea4"/>
</dbReference>
<evidence type="ECO:0000256" key="2">
    <source>
        <dbReference type="ARBA" id="ARBA00022574"/>
    </source>
</evidence>
<dbReference type="InterPro" id="IPR015943">
    <property type="entry name" value="WD40/YVTN_repeat-like_dom_sf"/>
</dbReference>
<evidence type="ECO:0000259" key="5">
    <source>
        <dbReference type="Pfam" id="PF21719"/>
    </source>
</evidence>
<feature type="domain" description="MIOS-like alpha-solenoid" evidence="5">
    <location>
        <begin position="514"/>
        <end position="744"/>
    </location>
</feature>
<reference evidence="7" key="1">
    <citation type="journal article" date="2016" name="Genome Announc.">
        <title>Genome sequences of three species of Hanseniaspora isolated from spontaneous wine fermentations.</title>
        <authorList>
            <person name="Sternes P.R."/>
            <person name="Lee D."/>
            <person name="Kutyna D.R."/>
            <person name="Borneman A.R."/>
        </authorList>
    </citation>
    <scope>NUCLEOTIDE SEQUENCE [LARGE SCALE GENOMIC DNA]</scope>
    <source>
        <strain evidence="7">AWRI3580</strain>
    </source>
</reference>
<dbReference type="EMBL" id="LPNN01000005">
    <property type="protein sequence ID" value="OEJ87199.1"/>
    <property type="molecule type" value="Genomic_DNA"/>
</dbReference>
<evidence type="ECO:0000313" key="6">
    <source>
        <dbReference type="EMBL" id="OEJ87199.1"/>
    </source>
</evidence>
<evidence type="ECO:0000256" key="3">
    <source>
        <dbReference type="ARBA" id="ARBA00022737"/>
    </source>
</evidence>
<dbReference type="Pfam" id="PF17034">
    <property type="entry name" value="zinc_ribbon_16"/>
    <property type="match status" value="1"/>
</dbReference>
<dbReference type="Pfam" id="PF21719">
    <property type="entry name" value="MIOS_a-sol"/>
    <property type="match status" value="1"/>
</dbReference>
<evidence type="ECO:0000259" key="4">
    <source>
        <dbReference type="Pfam" id="PF17034"/>
    </source>
</evidence>
<dbReference type="OrthoDB" id="341486at2759"/>
<comment type="caution">
    <text evidence="6">The sequence shown here is derived from an EMBL/GenBank/DDBJ whole genome shotgun (WGS) entry which is preliminary data.</text>
</comment>
<dbReference type="Proteomes" id="UP000095358">
    <property type="component" value="Unassembled WGS sequence"/>
</dbReference>
<keyword evidence="2" id="KW-0853">WD repeat</keyword>
<dbReference type="SUPFAM" id="SSF50978">
    <property type="entry name" value="WD40 repeat-like"/>
    <property type="match status" value="1"/>
</dbReference>
<comment type="similarity">
    <text evidence="1">Belongs to the WD repeat mio family.</text>
</comment>
<dbReference type="AlphaFoldDB" id="A0A1E5RJU9"/>
<dbReference type="GO" id="GO:0005737">
    <property type="term" value="C:cytoplasm"/>
    <property type="evidence" value="ECO:0007669"/>
    <property type="project" value="TreeGrafter"/>
</dbReference>
<dbReference type="CDD" id="cd16691">
    <property type="entry name" value="mRING-H2-C3H3C2_Mio"/>
    <property type="match status" value="1"/>
</dbReference>
<dbReference type="PANTHER" id="PTHR16453">
    <property type="entry name" value="WD40 DOMAIN-CONTAINING PROTEIN MIO FAMILY MEMBER"/>
    <property type="match status" value="1"/>
</dbReference>
<dbReference type="PANTHER" id="PTHR16453:SF9">
    <property type="entry name" value="GATOR COMPLEX PROTEIN MIOS"/>
    <property type="match status" value="1"/>
</dbReference>
<dbReference type="InterPro" id="IPR049092">
    <property type="entry name" value="MIOS_a-sol"/>
</dbReference>